<dbReference type="SUPFAM" id="SSF50978">
    <property type="entry name" value="WD40 repeat-like"/>
    <property type="match status" value="1"/>
</dbReference>
<keyword evidence="2" id="KW-0853">WD repeat</keyword>
<dbReference type="Gene3D" id="1.20.960.30">
    <property type="match status" value="1"/>
</dbReference>
<dbReference type="InterPro" id="IPR015943">
    <property type="entry name" value="WD40/YVTN_repeat-like_dom_sf"/>
</dbReference>
<dbReference type="Pfam" id="PF08513">
    <property type="entry name" value="LisH"/>
    <property type="match status" value="1"/>
</dbReference>
<dbReference type="InterPro" id="IPR036322">
    <property type="entry name" value="WD40_repeat_dom_sf"/>
</dbReference>
<reference evidence="6" key="1">
    <citation type="journal article" date="2020" name="Stud. Mycol.">
        <title>101 Dothideomycetes genomes: a test case for predicting lifestyles and emergence of pathogens.</title>
        <authorList>
            <person name="Haridas S."/>
            <person name="Albert R."/>
            <person name="Binder M."/>
            <person name="Bloem J."/>
            <person name="Labutti K."/>
            <person name="Salamov A."/>
            <person name="Andreopoulos B."/>
            <person name="Baker S."/>
            <person name="Barry K."/>
            <person name="Bills G."/>
            <person name="Bluhm B."/>
            <person name="Cannon C."/>
            <person name="Castanera R."/>
            <person name="Culley D."/>
            <person name="Daum C."/>
            <person name="Ezra D."/>
            <person name="Gonzalez J."/>
            <person name="Henrissat B."/>
            <person name="Kuo A."/>
            <person name="Liang C."/>
            <person name="Lipzen A."/>
            <person name="Lutzoni F."/>
            <person name="Magnuson J."/>
            <person name="Mondo S."/>
            <person name="Nolan M."/>
            <person name="Ohm R."/>
            <person name="Pangilinan J."/>
            <person name="Park H.-J."/>
            <person name="Ramirez L."/>
            <person name="Alfaro M."/>
            <person name="Sun H."/>
            <person name="Tritt A."/>
            <person name="Yoshinaga Y."/>
            <person name="Zwiers L.-H."/>
            <person name="Turgeon B."/>
            <person name="Goodwin S."/>
            <person name="Spatafora J."/>
            <person name="Crous P."/>
            <person name="Grigoriev I."/>
        </authorList>
    </citation>
    <scope>NUCLEOTIDE SEQUENCE</scope>
    <source>
        <strain evidence="6">CBS 122681</strain>
    </source>
</reference>
<keyword evidence="3" id="KW-0677">Repeat</keyword>
<dbReference type="SMART" id="SM00320">
    <property type="entry name" value="WD40"/>
    <property type="match status" value="3"/>
</dbReference>
<accession>A0A6A6TL91</accession>
<dbReference type="Proteomes" id="UP000799324">
    <property type="component" value="Unassembled WGS sequence"/>
</dbReference>
<evidence type="ECO:0000313" key="7">
    <source>
        <dbReference type="Proteomes" id="UP000799324"/>
    </source>
</evidence>
<dbReference type="PANTHER" id="PTHR22846">
    <property type="entry name" value="WD40 REPEAT PROTEIN"/>
    <property type="match status" value="1"/>
</dbReference>
<dbReference type="GO" id="GO:0006357">
    <property type="term" value="P:regulation of transcription by RNA polymerase II"/>
    <property type="evidence" value="ECO:0007669"/>
    <property type="project" value="TreeGrafter"/>
</dbReference>
<evidence type="ECO:0000256" key="4">
    <source>
        <dbReference type="ARBA" id="ARBA00023242"/>
    </source>
</evidence>
<feature type="region of interest" description="Disordered" evidence="5">
    <location>
        <begin position="107"/>
        <end position="152"/>
    </location>
</feature>
<evidence type="ECO:0000256" key="2">
    <source>
        <dbReference type="ARBA" id="ARBA00022574"/>
    </source>
</evidence>
<gene>
    <name evidence="6" type="ORF">K491DRAFT_675585</name>
</gene>
<dbReference type="AlphaFoldDB" id="A0A6A6TL91"/>
<protein>
    <submittedName>
        <fullName evidence="6">WD40 repeat-like protein</fullName>
    </submittedName>
</protein>
<dbReference type="InterPro" id="IPR045183">
    <property type="entry name" value="Ebi-like"/>
</dbReference>
<evidence type="ECO:0000256" key="1">
    <source>
        <dbReference type="ARBA" id="ARBA00004123"/>
    </source>
</evidence>
<evidence type="ECO:0000313" key="6">
    <source>
        <dbReference type="EMBL" id="KAF2659354.1"/>
    </source>
</evidence>
<name>A0A6A6TL91_9PLEO</name>
<dbReference type="OrthoDB" id="1367865at2759"/>
<proteinExistence type="predicted"/>
<organism evidence="6 7">
    <name type="scientific">Lophiostoma macrostomum CBS 122681</name>
    <dbReference type="NCBI Taxonomy" id="1314788"/>
    <lineage>
        <taxon>Eukaryota</taxon>
        <taxon>Fungi</taxon>
        <taxon>Dikarya</taxon>
        <taxon>Ascomycota</taxon>
        <taxon>Pezizomycotina</taxon>
        <taxon>Dothideomycetes</taxon>
        <taxon>Pleosporomycetidae</taxon>
        <taxon>Pleosporales</taxon>
        <taxon>Lophiostomataceae</taxon>
        <taxon>Lophiostoma</taxon>
    </lineage>
</organism>
<keyword evidence="4" id="KW-0539">Nucleus</keyword>
<dbReference type="GO" id="GO:0034967">
    <property type="term" value="C:Set3 complex"/>
    <property type="evidence" value="ECO:0007669"/>
    <property type="project" value="TreeGrafter"/>
</dbReference>
<evidence type="ECO:0000256" key="3">
    <source>
        <dbReference type="ARBA" id="ARBA00022737"/>
    </source>
</evidence>
<dbReference type="InterPro" id="IPR006594">
    <property type="entry name" value="LisH"/>
</dbReference>
<dbReference type="EMBL" id="MU004307">
    <property type="protein sequence ID" value="KAF2659354.1"/>
    <property type="molecule type" value="Genomic_DNA"/>
</dbReference>
<dbReference type="GO" id="GO:0003714">
    <property type="term" value="F:transcription corepressor activity"/>
    <property type="evidence" value="ECO:0007669"/>
    <property type="project" value="InterPro"/>
</dbReference>
<sequence length="595" mass="64927">MTVEPLSSNVVNYLVWRYLQEAGYGNAALQLSRCWNRDPDALPFAKNVSQHALISLLQDGLWFDKLQADAGNGKQRYQFGRDHGRPYSVRNGALLTLDQGVPAHQLADEANGSVPDPPPRKPPAKKKKNARGVNGTEPRMNNQINGDAMDIDQNGHTHVTNSVRAESEAMVSEAESPTVAEIPISTLSIGQSAEIQTDQIVDLVPNTVFSYSVYDTEKLVTQTQWGTPEAPLFLAAGKSLLRMAIIPRPGEANAPLPPPFDLNIPLNNFSVTALCWNSNDEMTVSAQEERVNDVGEIMKTDKLFKLVDGGTGSQVVSSTAGLVTILRWNEAKQLLLAISNDGKRGSVKIWKTPGDEQFPTWTTFTDTAIFDAIWISDTTFVICGIEMFCIYEISDSLNLQRSLATRVTWEIVKYEASSGIIAALGLEGQTSYLGIIHPNEPTSLQTQEYPDPYFTDLDFRPWHKSNALGISSIPYSPASSPVVLATSAASGVCRIWDANSPFKCLKRLAVTDDCQVNNIAFSPDGSLLAAAGPDAVTIWDLDKRVVPLATWHAQDVNNGVWDASVDGEFSLGWDPDSSRLSIALGNQIAVVPMPR</sequence>
<dbReference type="Gene3D" id="2.130.10.10">
    <property type="entry name" value="YVTN repeat-like/Quinoprotein amine dehydrogenase"/>
    <property type="match status" value="1"/>
</dbReference>
<evidence type="ECO:0000256" key="5">
    <source>
        <dbReference type="SAM" id="MobiDB-lite"/>
    </source>
</evidence>
<dbReference type="PANTHER" id="PTHR22846:SF2">
    <property type="entry name" value="F-BOX-LIKE_WD REPEAT-CONTAINING PROTEIN EBI"/>
    <property type="match status" value="1"/>
</dbReference>
<comment type="subcellular location">
    <subcellularLocation>
        <location evidence="1">Nucleus</location>
    </subcellularLocation>
</comment>
<keyword evidence="7" id="KW-1185">Reference proteome</keyword>
<dbReference type="InterPro" id="IPR001680">
    <property type="entry name" value="WD40_rpt"/>
</dbReference>